<proteinExistence type="predicted"/>
<dbReference type="AlphaFoldDB" id="A0A6B8RTX0"/>
<dbReference type="InterPro" id="IPR001119">
    <property type="entry name" value="SLH_dom"/>
</dbReference>
<evidence type="ECO:0000259" key="2">
    <source>
        <dbReference type="PROSITE" id="PS51272"/>
    </source>
</evidence>
<feature type="domain" description="SLH" evidence="2">
    <location>
        <begin position="84"/>
        <end position="147"/>
    </location>
</feature>
<accession>A0A6B8RTX0</accession>
<reference evidence="4" key="1">
    <citation type="submission" date="2018-11" db="EMBL/GenBank/DDBJ databases">
        <title>Complete genome sequence of Paenibacillus sp. ML311-T8.</title>
        <authorList>
            <person name="Nam Y.-D."/>
            <person name="Kang J."/>
            <person name="Chung W.-H."/>
            <person name="Park Y.S."/>
        </authorList>
    </citation>
    <scope>NUCLEOTIDE SEQUENCE [LARGE SCALE GENOMIC DNA]</scope>
    <source>
        <strain evidence="4">ML311-T8</strain>
    </source>
</reference>
<dbReference type="Pfam" id="PF00395">
    <property type="entry name" value="SLH"/>
    <property type="match status" value="1"/>
</dbReference>
<dbReference type="OrthoDB" id="1706086at2"/>
<evidence type="ECO:0000313" key="3">
    <source>
        <dbReference type="EMBL" id="QGQ98628.1"/>
    </source>
</evidence>
<keyword evidence="4" id="KW-1185">Reference proteome</keyword>
<protein>
    <recommendedName>
        <fullName evidence="2">SLH domain-containing protein</fullName>
    </recommendedName>
</protein>
<dbReference type="EMBL" id="CP034235">
    <property type="protein sequence ID" value="QGQ98628.1"/>
    <property type="molecule type" value="Genomic_DNA"/>
</dbReference>
<feature type="chain" id="PRO_5025464405" description="SLH domain-containing protein" evidence="1">
    <location>
        <begin position="25"/>
        <end position="208"/>
    </location>
</feature>
<name>A0A6B8RTX0_9BACL</name>
<evidence type="ECO:0000313" key="4">
    <source>
        <dbReference type="Proteomes" id="UP000426246"/>
    </source>
</evidence>
<dbReference type="KEGG" id="ppsc:EHS13_28980"/>
<keyword evidence="1" id="KW-0732">Signal</keyword>
<organism evidence="3 4">
    <name type="scientific">Paenibacillus psychroresistens</name>
    <dbReference type="NCBI Taxonomy" id="1778678"/>
    <lineage>
        <taxon>Bacteria</taxon>
        <taxon>Bacillati</taxon>
        <taxon>Bacillota</taxon>
        <taxon>Bacilli</taxon>
        <taxon>Bacillales</taxon>
        <taxon>Paenibacillaceae</taxon>
        <taxon>Paenibacillus</taxon>
    </lineage>
</organism>
<gene>
    <name evidence="3" type="ORF">EHS13_28980</name>
</gene>
<dbReference type="RefSeq" id="WP_155703737.1">
    <property type="nucleotide sequence ID" value="NZ_CP034235.1"/>
</dbReference>
<dbReference type="PROSITE" id="PS51272">
    <property type="entry name" value="SLH"/>
    <property type="match status" value="1"/>
</dbReference>
<dbReference type="Proteomes" id="UP000426246">
    <property type="component" value="Chromosome"/>
</dbReference>
<feature type="signal peptide" evidence="1">
    <location>
        <begin position="1"/>
        <end position="24"/>
    </location>
</feature>
<sequence>MKKSLSMIGSLVLAFTVFSSVALADTAPEVTPVKTADEQNDMLTTLGIFTGDETGDMNLDGFTNRAQASKIVDILWGLPQDTAAADKYKDLNGYGWATGYIGATSKIALFRGDEKGNFNPGARISIEELAVVLVRAFQLPTSATDEVTGNVAVWAKSSVAAALKAGLIPTVFDYTASATRADLIMSAYASYSKINQIEPPGYGNYIVM</sequence>
<evidence type="ECO:0000256" key="1">
    <source>
        <dbReference type="SAM" id="SignalP"/>
    </source>
</evidence>